<sequence>MRMTWTITALAFFVFLFAVRELGDRSLRVTATAYTSERAQTDATPHTAAWGDRIEPGMDVIAVSRDLLDHGLTNGVQVRIEGLGTYTVIDKMAADQRRAIDIYMGHDKQRALEFGRREVKIKW</sequence>
<reference evidence="1 2" key="2">
    <citation type="journal article" date="2016" name="ISME J.">
        <title>Characterization of the first cultured representative of Verrucomicrobia subdivision 5 indicates the proposal of a novel phylum.</title>
        <authorList>
            <person name="Spring S."/>
            <person name="Bunk B."/>
            <person name="Sproer C."/>
            <person name="Schumann P."/>
            <person name="Rohde M."/>
            <person name="Tindall B.J."/>
            <person name="Klenk H.P."/>
        </authorList>
    </citation>
    <scope>NUCLEOTIDE SEQUENCE [LARGE SCALE GENOMIC DNA]</scope>
    <source>
        <strain evidence="1 2">L21-Fru-AB</strain>
    </source>
</reference>
<organism evidence="1 2">
    <name type="scientific">Kiritimatiella glycovorans</name>
    <dbReference type="NCBI Taxonomy" id="1307763"/>
    <lineage>
        <taxon>Bacteria</taxon>
        <taxon>Pseudomonadati</taxon>
        <taxon>Kiritimatiellota</taxon>
        <taxon>Kiritimatiellia</taxon>
        <taxon>Kiritimatiellales</taxon>
        <taxon>Kiritimatiellaceae</taxon>
        <taxon>Kiritimatiella</taxon>
    </lineage>
</organism>
<dbReference type="RefSeq" id="WP_052881308.1">
    <property type="nucleotide sequence ID" value="NZ_CP010904.1"/>
</dbReference>
<evidence type="ECO:0000313" key="2">
    <source>
        <dbReference type="Proteomes" id="UP000035268"/>
    </source>
</evidence>
<dbReference type="Proteomes" id="UP000035268">
    <property type="component" value="Chromosome"/>
</dbReference>
<proteinExistence type="predicted"/>
<dbReference type="KEGG" id="vbl:L21SP4_00655"/>
<dbReference type="OrthoDB" id="5624888at2"/>
<reference evidence="2" key="1">
    <citation type="submission" date="2015-02" db="EMBL/GenBank/DDBJ databases">
        <title>Description and complete genome sequence of the first cultured representative of the subdivision 5 of the Verrucomicrobia phylum.</title>
        <authorList>
            <person name="Spring S."/>
            <person name="Bunk B."/>
            <person name="Sproer C."/>
            <person name="Klenk H.-P."/>
        </authorList>
    </citation>
    <scope>NUCLEOTIDE SEQUENCE [LARGE SCALE GENOMIC DNA]</scope>
    <source>
        <strain evidence="2">L21-Fru-AB</strain>
    </source>
</reference>
<evidence type="ECO:0000313" key="1">
    <source>
        <dbReference type="EMBL" id="AKJ63924.1"/>
    </source>
</evidence>
<name>A0A0G3EIG1_9BACT</name>
<evidence type="ECO:0008006" key="3">
    <source>
        <dbReference type="Google" id="ProtNLM"/>
    </source>
</evidence>
<dbReference type="CDD" id="cd22784">
    <property type="entry name" value="DPBB_MltA_YuiC-like"/>
    <property type="match status" value="1"/>
</dbReference>
<protein>
    <recommendedName>
        <fullName evidence="3">3D (Asp-Asp-Asp) domain-containing protein</fullName>
    </recommendedName>
</protein>
<keyword evidence="2" id="KW-1185">Reference proteome</keyword>
<dbReference type="EMBL" id="CP010904">
    <property type="protein sequence ID" value="AKJ63924.1"/>
    <property type="molecule type" value="Genomic_DNA"/>
</dbReference>
<dbReference type="STRING" id="1307763.L21SP4_00655"/>
<accession>A0A0G3EIG1</accession>
<gene>
    <name evidence="1" type="ORF">L21SP4_00655</name>
</gene>
<dbReference type="AlphaFoldDB" id="A0A0G3EIG1"/>